<feature type="transmembrane region" description="Helical" evidence="1">
    <location>
        <begin position="181"/>
        <end position="207"/>
    </location>
</feature>
<dbReference type="InterPro" id="IPR011043">
    <property type="entry name" value="Gal_Oxase/kelch_b-propeller"/>
</dbReference>
<dbReference type="Pfam" id="PF07734">
    <property type="entry name" value="FBA_1"/>
    <property type="match status" value="1"/>
</dbReference>
<dbReference type="InterPro" id="IPR036047">
    <property type="entry name" value="F-box-like_dom_sf"/>
</dbReference>
<dbReference type="SUPFAM" id="SSF81383">
    <property type="entry name" value="F-box domain"/>
    <property type="match status" value="1"/>
</dbReference>
<keyword evidence="1" id="KW-0472">Membrane</keyword>
<dbReference type="PANTHER" id="PTHR31672">
    <property type="entry name" value="BNACNNG10540D PROTEIN"/>
    <property type="match status" value="1"/>
</dbReference>
<keyword evidence="4" id="KW-1185">Reference proteome</keyword>
<organism evidence="3 4">
    <name type="scientific">Deinandra increscens subsp. villosa</name>
    <dbReference type="NCBI Taxonomy" id="3103831"/>
    <lineage>
        <taxon>Eukaryota</taxon>
        <taxon>Viridiplantae</taxon>
        <taxon>Streptophyta</taxon>
        <taxon>Embryophyta</taxon>
        <taxon>Tracheophyta</taxon>
        <taxon>Spermatophyta</taxon>
        <taxon>Magnoliopsida</taxon>
        <taxon>eudicotyledons</taxon>
        <taxon>Gunneridae</taxon>
        <taxon>Pentapetalae</taxon>
        <taxon>asterids</taxon>
        <taxon>campanulids</taxon>
        <taxon>Asterales</taxon>
        <taxon>Asteraceae</taxon>
        <taxon>Asteroideae</taxon>
        <taxon>Heliantheae alliance</taxon>
        <taxon>Madieae</taxon>
        <taxon>Madiinae</taxon>
        <taxon>Deinandra</taxon>
    </lineage>
</organism>
<protein>
    <recommendedName>
        <fullName evidence="2">F-box domain-containing protein</fullName>
    </recommendedName>
</protein>
<dbReference type="SMART" id="SM00256">
    <property type="entry name" value="FBOX"/>
    <property type="match status" value="1"/>
</dbReference>
<dbReference type="Proteomes" id="UP001408789">
    <property type="component" value="Unassembled WGS sequence"/>
</dbReference>
<dbReference type="AlphaFoldDB" id="A0AAP0GWG4"/>
<dbReference type="SUPFAM" id="SSF50965">
    <property type="entry name" value="Galactose oxidase, central domain"/>
    <property type="match status" value="1"/>
</dbReference>
<dbReference type="InterPro" id="IPR017451">
    <property type="entry name" value="F-box-assoc_interact_dom"/>
</dbReference>
<dbReference type="InterPro" id="IPR050796">
    <property type="entry name" value="SCF_F-box_component"/>
</dbReference>
<accession>A0AAP0GWG4</accession>
<dbReference type="CDD" id="cd22157">
    <property type="entry name" value="F-box_AtFBW1-like"/>
    <property type="match status" value="1"/>
</dbReference>
<name>A0AAP0GWG4_9ASTR</name>
<dbReference type="NCBIfam" id="TIGR01640">
    <property type="entry name" value="F_box_assoc_1"/>
    <property type="match status" value="1"/>
</dbReference>
<dbReference type="PANTHER" id="PTHR31672:SF13">
    <property type="entry name" value="F-BOX PROTEIN CPR30-LIKE"/>
    <property type="match status" value="1"/>
</dbReference>
<evidence type="ECO:0000313" key="4">
    <source>
        <dbReference type="Proteomes" id="UP001408789"/>
    </source>
</evidence>
<proteinExistence type="predicted"/>
<dbReference type="EMBL" id="JBCNJP010000019">
    <property type="protein sequence ID" value="KAK9061425.1"/>
    <property type="molecule type" value="Genomic_DNA"/>
</dbReference>
<evidence type="ECO:0000256" key="1">
    <source>
        <dbReference type="SAM" id="Phobius"/>
    </source>
</evidence>
<dbReference type="Gene3D" id="1.20.1280.50">
    <property type="match status" value="1"/>
</dbReference>
<keyword evidence="1" id="KW-1133">Transmembrane helix</keyword>
<reference evidence="3 4" key="1">
    <citation type="submission" date="2024-04" db="EMBL/GenBank/DDBJ databases">
        <title>The reference genome of an endangered Asteraceae, Deinandra increscens subsp. villosa, native to the Central Coast of California.</title>
        <authorList>
            <person name="Guilliams M."/>
            <person name="Hasenstab-Lehman K."/>
            <person name="Meyer R."/>
            <person name="Mcevoy S."/>
        </authorList>
    </citation>
    <scope>NUCLEOTIDE SEQUENCE [LARGE SCALE GENOMIC DNA]</scope>
    <source>
        <tissue evidence="3">Leaf</tissue>
    </source>
</reference>
<comment type="caution">
    <text evidence="3">The sequence shown here is derived from an EMBL/GenBank/DDBJ whole genome shotgun (WGS) entry which is preliminary data.</text>
</comment>
<evidence type="ECO:0000313" key="3">
    <source>
        <dbReference type="EMBL" id="KAK9061425.1"/>
    </source>
</evidence>
<dbReference type="InterPro" id="IPR001810">
    <property type="entry name" value="F-box_dom"/>
</dbReference>
<feature type="domain" description="F-box" evidence="2">
    <location>
        <begin position="6"/>
        <end position="46"/>
    </location>
</feature>
<gene>
    <name evidence="3" type="ORF">SSX86_018606</name>
</gene>
<dbReference type="Pfam" id="PF00646">
    <property type="entry name" value="F-box"/>
    <property type="match status" value="1"/>
</dbReference>
<dbReference type="InterPro" id="IPR006527">
    <property type="entry name" value="F-box-assoc_dom_typ1"/>
</dbReference>
<sequence>MVNVLIGDDVLYNILSRLPGKPLLRFRCVSKHWNRLISDPYLMKMRSRRMIILPFPRPLVAIDDKAHSMVRIRSPIDHQEEDTRLSLVGTLNNGIVLLSFYDTDLRCHMILYNPLTCESKTLVVMDSISHNNHRAPYALGFGDLKIVRLEFFDYPGRIRYKWDVFDLRTSSWSTPQYLETIFLLTAGFVGVFVNGFLYWSTLATILAFNVKDMVFSEIRLPRGVDNYMGHLLGSLDGCLCMVTKIGLYRFSVWLWKLEQHSWKWKKAYSFAFAPKGNVFYPIGVLANGRILITNSSLELVIYDASTYSTYMALNDLANPDDIERVCEVFNLRLIDEFNHFNDIRPMEYVESLVSPSNMCFI</sequence>
<keyword evidence="1" id="KW-0812">Transmembrane</keyword>
<evidence type="ECO:0000259" key="2">
    <source>
        <dbReference type="SMART" id="SM00256"/>
    </source>
</evidence>